<dbReference type="KEGG" id="bbes:BESB_001570"/>
<feature type="compositionally biased region" description="Low complexity" evidence="1">
    <location>
        <begin position="305"/>
        <end position="315"/>
    </location>
</feature>
<name>A0A2A9MIK9_BESBE</name>
<accession>A0A2A9MIK9</accession>
<feature type="compositionally biased region" description="Basic and acidic residues" evidence="1">
    <location>
        <begin position="111"/>
        <end position="126"/>
    </location>
</feature>
<dbReference type="PANTHER" id="PTHR12507">
    <property type="entry name" value="REDUCED GROWTH PHENOTYPE 1 RGP1, YEAST -RELATED"/>
    <property type="match status" value="1"/>
</dbReference>
<evidence type="ECO:0000313" key="3">
    <source>
        <dbReference type="Proteomes" id="UP000224006"/>
    </source>
</evidence>
<proteinExistence type="predicted"/>
<feature type="region of interest" description="Disordered" evidence="1">
    <location>
        <begin position="746"/>
        <end position="772"/>
    </location>
</feature>
<feature type="compositionally biased region" description="Low complexity" evidence="1">
    <location>
        <begin position="569"/>
        <end position="586"/>
    </location>
</feature>
<sequence length="1000" mass="105577">MWFGLAFSSPTAAAVPAAPADQDNPVFVTACSSQAGYFAGDVFRCILQMHAPPYASCDRPVAVSASVQLCGVLSTSASRSPLLDSPRQNRYRHAALPFYRSGEGASLGDFAGDRGKGSREKLRSRDTSNSAEASQDHLPVCPSSQSSTADKRDPIFLSLFSSGSKLLFLSDPHVVADNFVFNEPGITSSFGYECCLPSFLPPTFNGSTTKVNYYLCLTATKRLVHQRAAPGDAQPPPAASTSFLRLPIRLLGSPNRHMPVLPTLGPPVLPPPVSQSAPLSRSDSRRTGSPELSSSGFPRRPGQTASSSSSSAPSFRSRFHLPNVLRVFGGGSISSGSARQSPRERAPDPTASSVTGGDTEPISFRYLTKSWEGGDLAAQTIRNVDPAALDDRFLPECLGSDVSSLWADERRREQEAYYREEEPDNPSAFSSPRCALQETLGLWNASRNTRVYGSAYTDVLCAASSSLPLRPGDAVAGLRAFPSSSFDGEIEYEGCGEPNHAEDSVLDASRDGLSADSGTLDSNDVKTPLVGGKTSRGDEDRNNQRRVSDSATREEMGTRRHEAPGPGVASSVASPERSSSSHPLSPGAAAFLQAFVEAGEFPSAGTKTHPASQDDLEEGFGESEGFLPATGSPASTPSRALLRTIVDGDDDAPFGMPGEASVQRREHFRISRNGQFLCLVSLPGVPFLSFRRERSDSARPKPTAEADAGSSAPCIPLGGSFGVRLSFEGATSRTYEVHLSVVREETPLRPRPSVSSADQAPSSGGGLAAPRPRAFEGECLRREGARLAQVVWEQQEVVVSVEECSLVAHVPAIHPPSFETDTVQVTYALVFQFLCVAEEQTGVRSAPTASLGNSHATAAGAPGGGAVNLNAGDGQDAEEGEEIPALPQKLSRDKVLGLSWELPLIVLPPSFGDEASREAPQEALWVGGGWEAVGDAAGAAAWERRAENAAGSFFDLDAGSGDHTGGEDDTPHHLQLLYSASGSAMLAGDGARLLQRGVCV</sequence>
<dbReference type="OrthoDB" id="1918at2759"/>
<organism evidence="2 3">
    <name type="scientific">Besnoitia besnoiti</name>
    <name type="common">Apicomplexan protozoan</name>
    <dbReference type="NCBI Taxonomy" id="94643"/>
    <lineage>
        <taxon>Eukaryota</taxon>
        <taxon>Sar</taxon>
        <taxon>Alveolata</taxon>
        <taxon>Apicomplexa</taxon>
        <taxon>Conoidasida</taxon>
        <taxon>Coccidia</taxon>
        <taxon>Eucoccidiorida</taxon>
        <taxon>Eimeriorina</taxon>
        <taxon>Sarcocystidae</taxon>
        <taxon>Besnoitia</taxon>
    </lineage>
</organism>
<comment type="caution">
    <text evidence="2">The sequence shown here is derived from an EMBL/GenBank/DDBJ whole genome shotgun (WGS) entry which is preliminary data.</text>
</comment>
<dbReference type="Proteomes" id="UP000224006">
    <property type="component" value="Chromosome I"/>
</dbReference>
<dbReference type="AlphaFoldDB" id="A0A2A9MIK9"/>
<dbReference type="GeneID" id="40305220"/>
<reference evidence="2 3" key="1">
    <citation type="submission" date="2017-09" db="EMBL/GenBank/DDBJ databases">
        <title>Genome sequencing of Besnoitia besnoiti strain Bb-Ger1.</title>
        <authorList>
            <person name="Schares G."/>
            <person name="Venepally P."/>
            <person name="Lorenzi H.A."/>
        </authorList>
    </citation>
    <scope>NUCLEOTIDE SEQUENCE [LARGE SCALE GENOMIC DNA]</scope>
    <source>
        <strain evidence="2 3">Bb-Ger1</strain>
    </source>
</reference>
<keyword evidence="3" id="KW-1185">Reference proteome</keyword>
<feature type="region of interest" description="Disordered" evidence="1">
    <location>
        <begin position="331"/>
        <end position="359"/>
    </location>
</feature>
<feature type="region of interest" description="Disordered" evidence="1">
    <location>
        <begin position="109"/>
        <end position="148"/>
    </location>
</feature>
<dbReference type="InterPro" id="IPR014848">
    <property type="entry name" value="Rgp1"/>
</dbReference>
<feature type="region of interest" description="Disordered" evidence="1">
    <location>
        <begin position="510"/>
        <end position="586"/>
    </location>
</feature>
<evidence type="ECO:0000313" key="2">
    <source>
        <dbReference type="EMBL" id="PFH37815.1"/>
    </source>
</evidence>
<dbReference type="VEuPathDB" id="ToxoDB:BESB_001570"/>
<feature type="region of interest" description="Disordered" evidence="1">
    <location>
        <begin position="846"/>
        <end position="880"/>
    </location>
</feature>
<feature type="compositionally biased region" description="Pro residues" evidence="1">
    <location>
        <begin position="264"/>
        <end position="273"/>
    </location>
</feature>
<protein>
    <recommendedName>
        <fullName evidence="4">Rgp1 protein</fullName>
    </recommendedName>
</protein>
<feature type="region of interest" description="Disordered" evidence="1">
    <location>
        <begin position="602"/>
        <end position="637"/>
    </location>
</feature>
<feature type="compositionally biased region" description="Basic and acidic residues" evidence="1">
    <location>
        <begin position="535"/>
        <end position="563"/>
    </location>
</feature>
<dbReference type="EMBL" id="NWUJ01000001">
    <property type="protein sequence ID" value="PFH37815.1"/>
    <property type="molecule type" value="Genomic_DNA"/>
</dbReference>
<feature type="region of interest" description="Disordered" evidence="1">
    <location>
        <begin position="257"/>
        <end position="315"/>
    </location>
</feature>
<dbReference type="RefSeq" id="XP_029221824.1">
    <property type="nucleotide sequence ID" value="XM_029358912.1"/>
</dbReference>
<feature type="compositionally biased region" description="Polar residues" evidence="1">
    <location>
        <begin position="753"/>
        <end position="762"/>
    </location>
</feature>
<gene>
    <name evidence="2" type="ORF">BESB_001570</name>
</gene>
<evidence type="ECO:0008006" key="4">
    <source>
        <dbReference type="Google" id="ProtNLM"/>
    </source>
</evidence>
<evidence type="ECO:0000256" key="1">
    <source>
        <dbReference type="SAM" id="MobiDB-lite"/>
    </source>
</evidence>